<dbReference type="InterPro" id="IPR033749">
    <property type="entry name" value="Polyprenyl_synt_CS"/>
</dbReference>
<sequence>MLAWSRACVDPALRAAVDTLPGALRQIAGYHLGWWDRDGRAVGAPGGKAIRPALVLLSAEAVGGDPVTALPAAVAVELVHNFSLLHDDVMDGDRTRRHRDTAWTVYGVGPAILAGDALLALAFDVLAGSGHPASREEGRLMHAAVQELLDGQSADLAFESRAEVELRECLGMAQGKTGALLGCACALGAAFGGASWDRVGRFREFGERLGLAFQFVDDLLGIWGDPSVTGKPVHADLRQRKKSLPVVAALTSGTPAGRELAALYSGAPPSGADLVRAAELVAAAGARDWSQAQADDLLGQALHHLRAAHPVAAPAAELTGLAGLVTRRDR</sequence>
<gene>
    <name evidence="4" type="ORF">Psuf_013700</name>
</gene>
<reference evidence="4 5" key="2">
    <citation type="submission" date="2020-03" db="EMBL/GenBank/DDBJ databases">
        <authorList>
            <person name="Ichikawa N."/>
            <person name="Kimura A."/>
            <person name="Kitahashi Y."/>
            <person name="Uohara A."/>
        </authorList>
    </citation>
    <scope>NUCLEOTIDE SEQUENCE [LARGE SCALE GENOMIC DNA]</scope>
    <source>
        <strain evidence="4 5">NBRC 105367</strain>
    </source>
</reference>
<proteinExistence type="inferred from homology"/>
<dbReference type="GO" id="GO:0046872">
    <property type="term" value="F:metal ion binding"/>
    <property type="evidence" value="ECO:0007669"/>
    <property type="project" value="UniProtKB-KW"/>
</dbReference>
<organism evidence="4 5">
    <name type="scientific">Phytohabitans suffuscus</name>
    <dbReference type="NCBI Taxonomy" id="624315"/>
    <lineage>
        <taxon>Bacteria</taxon>
        <taxon>Bacillati</taxon>
        <taxon>Actinomycetota</taxon>
        <taxon>Actinomycetes</taxon>
        <taxon>Micromonosporales</taxon>
        <taxon>Micromonosporaceae</taxon>
    </lineage>
</organism>
<keyword evidence="2" id="KW-0460">Magnesium</keyword>
<accession>A0A6F8YDC0</accession>
<dbReference type="GO" id="GO:0008299">
    <property type="term" value="P:isoprenoid biosynthetic process"/>
    <property type="evidence" value="ECO:0007669"/>
    <property type="project" value="InterPro"/>
</dbReference>
<dbReference type="InterPro" id="IPR008949">
    <property type="entry name" value="Isoprenoid_synthase_dom_sf"/>
</dbReference>
<dbReference type="AlphaFoldDB" id="A0A6F8YDC0"/>
<dbReference type="Pfam" id="PF00348">
    <property type="entry name" value="polyprenyl_synt"/>
    <property type="match status" value="1"/>
</dbReference>
<keyword evidence="1" id="KW-0479">Metal-binding</keyword>
<dbReference type="SFLD" id="SFLDG01017">
    <property type="entry name" value="Polyprenyl_Transferase_Like"/>
    <property type="match status" value="1"/>
</dbReference>
<dbReference type="SUPFAM" id="SSF48576">
    <property type="entry name" value="Terpenoid synthases"/>
    <property type="match status" value="1"/>
</dbReference>
<dbReference type="PROSITE" id="PS00723">
    <property type="entry name" value="POLYPRENYL_SYNTHASE_1"/>
    <property type="match status" value="1"/>
</dbReference>
<dbReference type="EMBL" id="AP022871">
    <property type="protein sequence ID" value="BCB84057.1"/>
    <property type="molecule type" value="Genomic_DNA"/>
</dbReference>
<dbReference type="Gene3D" id="1.10.600.10">
    <property type="entry name" value="Farnesyl Diphosphate Synthase"/>
    <property type="match status" value="1"/>
</dbReference>
<evidence type="ECO:0000313" key="5">
    <source>
        <dbReference type="Proteomes" id="UP000503011"/>
    </source>
</evidence>
<evidence type="ECO:0000256" key="1">
    <source>
        <dbReference type="ARBA" id="ARBA00022723"/>
    </source>
</evidence>
<dbReference type="NCBIfam" id="NF041169">
    <property type="entry name" value="f2_encap_cargo4"/>
    <property type="match status" value="1"/>
</dbReference>
<dbReference type="PANTHER" id="PTHR12001">
    <property type="entry name" value="GERANYLGERANYL PYROPHOSPHATE SYNTHASE"/>
    <property type="match status" value="1"/>
</dbReference>
<reference evidence="4 5" key="1">
    <citation type="submission" date="2020-03" db="EMBL/GenBank/DDBJ databases">
        <title>Whole genome shotgun sequence of Phytohabitans suffuscus NBRC 105367.</title>
        <authorList>
            <person name="Komaki H."/>
            <person name="Tamura T."/>
        </authorList>
    </citation>
    <scope>NUCLEOTIDE SEQUENCE [LARGE SCALE GENOMIC DNA]</scope>
    <source>
        <strain evidence="4 5">NBRC 105367</strain>
    </source>
</reference>
<keyword evidence="5" id="KW-1185">Reference proteome</keyword>
<dbReference type="CDD" id="cd00685">
    <property type="entry name" value="Trans_IPPS_HT"/>
    <property type="match status" value="1"/>
</dbReference>
<evidence type="ECO:0000256" key="3">
    <source>
        <dbReference type="RuleBase" id="RU004466"/>
    </source>
</evidence>
<dbReference type="InterPro" id="IPR000092">
    <property type="entry name" value="Polyprenyl_synt"/>
</dbReference>
<dbReference type="Proteomes" id="UP000503011">
    <property type="component" value="Chromosome"/>
</dbReference>
<keyword evidence="3 4" id="KW-0808">Transferase</keyword>
<comment type="similarity">
    <text evidence="3">Belongs to the FPP/GGPP synthase family.</text>
</comment>
<dbReference type="PANTHER" id="PTHR12001:SF86">
    <property type="entry name" value="GERANYLGERANYL DIPHOSPHATE SYNTHASE"/>
    <property type="match status" value="1"/>
</dbReference>
<dbReference type="SFLD" id="SFLDS00005">
    <property type="entry name" value="Isoprenoid_Synthase_Type_I"/>
    <property type="match status" value="1"/>
</dbReference>
<name>A0A6F8YDC0_9ACTN</name>
<evidence type="ECO:0000256" key="2">
    <source>
        <dbReference type="ARBA" id="ARBA00022842"/>
    </source>
</evidence>
<evidence type="ECO:0000313" key="4">
    <source>
        <dbReference type="EMBL" id="BCB84057.1"/>
    </source>
</evidence>
<dbReference type="KEGG" id="psuu:Psuf_013700"/>
<dbReference type="GO" id="GO:0004659">
    <property type="term" value="F:prenyltransferase activity"/>
    <property type="evidence" value="ECO:0007669"/>
    <property type="project" value="InterPro"/>
</dbReference>
<protein>
    <submittedName>
        <fullName evidence="4">Dimethylallyltransferase</fullName>
    </submittedName>
</protein>